<dbReference type="Proteomes" id="UP000515123">
    <property type="component" value="Linkage group 6"/>
</dbReference>
<evidence type="ECO:0000256" key="1">
    <source>
        <dbReference type="ARBA" id="ARBA00007626"/>
    </source>
</evidence>
<keyword evidence="6" id="KW-1185">Reference proteome</keyword>
<dbReference type="Gramene" id="Aco011569.1.mrna1">
    <property type="protein sequence ID" value="Aco011569.1.mrna1.cds1"/>
    <property type="gene ID" value="Aco011569.1.path1"/>
</dbReference>
<evidence type="ECO:0000256" key="4">
    <source>
        <dbReference type="PROSITE-ProRule" id="PRU00708"/>
    </source>
</evidence>
<evidence type="ECO:0000256" key="3">
    <source>
        <dbReference type="ARBA" id="ARBA00022946"/>
    </source>
</evidence>
<feature type="repeat" description="PPR" evidence="4">
    <location>
        <begin position="255"/>
        <end position="289"/>
    </location>
</feature>
<dbReference type="Gene3D" id="1.25.40.10">
    <property type="entry name" value="Tetratricopeptide repeat domain"/>
    <property type="match status" value="2"/>
</dbReference>
<keyword evidence="3" id="KW-0809">Transit peptide</keyword>
<dbReference type="AlphaFoldDB" id="A0A6P5FAV1"/>
<organism evidence="6 7">
    <name type="scientific">Ananas comosus</name>
    <name type="common">Pineapple</name>
    <name type="synonym">Ananas ananas</name>
    <dbReference type="NCBI Taxonomy" id="4615"/>
    <lineage>
        <taxon>Eukaryota</taxon>
        <taxon>Viridiplantae</taxon>
        <taxon>Streptophyta</taxon>
        <taxon>Embryophyta</taxon>
        <taxon>Tracheophyta</taxon>
        <taxon>Spermatophyta</taxon>
        <taxon>Magnoliopsida</taxon>
        <taxon>Liliopsida</taxon>
        <taxon>Poales</taxon>
        <taxon>Bromeliaceae</taxon>
        <taxon>Bromelioideae</taxon>
        <taxon>Ananas</taxon>
    </lineage>
</organism>
<name>A0A6P5FAV1_ANACO</name>
<proteinExistence type="inferred from homology"/>
<evidence type="ECO:0000256" key="2">
    <source>
        <dbReference type="ARBA" id="ARBA00022737"/>
    </source>
</evidence>
<dbReference type="PANTHER" id="PTHR47447:SF28">
    <property type="entry name" value="PENTACOTRIPEPTIDE-REPEAT REGION OF PRORP DOMAIN-CONTAINING PROTEIN"/>
    <property type="match status" value="1"/>
</dbReference>
<accession>A0A6P5FAV1</accession>
<sequence length="392" mass="42808">MRLAPKRLLSLPSPRSLLLNPNPNRPLSSSSSSSSSSPAPNPDPNPSAGPRGLTPLEQQFANWVERLRPGFTGADVAAAVRAAADPDLALDLFRWASLRPGYRHPPEAYLAALSVAASSGRLAAAETLVSDVLSGACPVDLPLFNAAVRFCCSRPRLLPRAFDLFNKLRRSPGHRPSLDTYNLLLSALLRRIGRPPAAHAYLHAVRSLARHMKASGVVPDSLALNLIIKAHARCLDIDGALRVFSEMPLYGCDPNEFSYGYVVKALCEKGRVDKAMAFLREMRGKALVPTASVYMAAVSSLALERRFEEAVEVVLDMLGNGRAPDLLTYRTLLEEMCRGGRADDAFQLLDELSRRRGAMDRRTYSDLLEGLHWICQPVIADRTCSNDANAQD</sequence>
<protein>
    <submittedName>
        <fullName evidence="7">Pentatricopeptide repeat-containing protein At3g25210, mitochondrial-like</fullName>
    </submittedName>
</protein>
<dbReference type="NCBIfam" id="TIGR00756">
    <property type="entry name" value="PPR"/>
    <property type="match status" value="3"/>
</dbReference>
<feature type="compositionally biased region" description="Low complexity" evidence="5">
    <location>
        <begin position="1"/>
        <end position="38"/>
    </location>
</feature>
<keyword evidence="2" id="KW-0677">Repeat</keyword>
<dbReference type="Pfam" id="PF13041">
    <property type="entry name" value="PPR_2"/>
    <property type="match status" value="1"/>
</dbReference>
<gene>
    <name evidence="7" type="primary">LOC109711771</name>
</gene>
<dbReference type="OrthoDB" id="185373at2759"/>
<feature type="region of interest" description="Disordered" evidence="5">
    <location>
        <begin position="1"/>
        <end position="54"/>
    </location>
</feature>
<reference evidence="6" key="1">
    <citation type="journal article" date="2015" name="Nat. Genet.">
        <title>The pineapple genome and the evolution of CAM photosynthesis.</title>
        <authorList>
            <person name="Ming R."/>
            <person name="VanBuren R."/>
            <person name="Wai C.M."/>
            <person name="Tang H."/>
            <person name="Schatz M.C."/>
            <person name="Bowers J.E."/>
            <person name="Lyons E."/>
            <person name="Wang M.L."/>
            <person name="Chen J."/>
            <person name="Biggers E."/>
            <person name="Zhang J."/>
            <person name="Huang L."/>
            <person name="Zhang L."/>
            <person name="Miao W."/>
            <person name="Zhang J."/>
            <person name="Ye Z."/>
            <person name="Miao C."/>
            <person name="Lin Z."/>
            <person name="Wang H."/>
            <person name="Zhou H."/>
            <person name="Yim W.C."/>
            <person name="Priest H.D."/>
            <person name="Zheng C."/>
            <person name="Woodhouse M."/>
            <person name="Edger P.P."/>
            <person name="Guyot R."/>
            <person name="Guo H.B."/>
            <person name="Guo H."/>
            <person name="Zheng G."/>
            <person name="Singh R."/>
            <person name="Sharma A."/>
            <person name="Min X."/>
            <person name="Zheng Y."/>
            <person name="Lee H."/>
            <person name="Gurtowski J."/>
            <person name="Sedlazeck F.J."/>
            <person name="Harkess A."/>
            <person name="McKain M.R."/>
            <person name="Liao Z."/>
            <person name="Fang J."/>
            <person name="Liu J."/>
            <person name="Zhang X."/>
            <person name="Zhang Q."/>
            <person name="Hu W."/>
            <person name="Qin Y."/>
            <person name="Wang K."/>
            <person name="Chen L.Y."/>
            <person name="Shirley N."/>
            <person name="Lin Y.R."/>
            <person name="Liu L.Y."/>
            <person name="Hernandez A.G."/>
            <person name="Wright C.L."/>
            <person name="Bulone V."/>
            <person name="Tuskan G.A."/>
            <person name="Heath K."/>
            <person name="Zee F."/>
            <person name="Moore P.H."/>
            <person name="Sunkar R."/>
            <person name="Leebens-Mack J.H."/>
            <person name="Mockler T."/>
            <person name="Bennetzen J.L."/>
            <person name="Freeling M."/>
            <person name="Sankoff D."/>
            <person name="Paterson A.H."/>
            <person name="Zhu X."/>
            <person name="Yang X."/>
            <person name="Smith J.A."/>
            <person name="Cushman J.C."/>
            <person name="Paull R.E."/>
            <person name="Yu Q."/>
        </authorList>
    </citation>
    <scope>NUCLEOTIDE SEQUENCE [LARGE SCALE GENOMIC DNA]</scope>
    <source>
        <strain evidence="6">cv. F153</strain>
    </source>
</reference>
<evidence type="ECO:0000313" key="7">
    <source>
        <dbReference type="RefSeq" id="XP_020090578.1"/>
    </source>
</evidence>
<dbReference type="InterPro" id="IPR011990">
    <property type="entry name" value="TPR-like_helical_dom_sf"/>
</dbReference>
<dbReference type="RefSeq" id="XP_020090578.1">
    <property type="nucleotide sequence ID" value="XM_020234989.1"/>
</dbReference>
<dbReference type="InterPro" id="IPR002885">
    <property type="entry name" value="PPR_rpt"/>
</dbReference>
<evidence type="ECO:0000256" key="5">
    <source>
        <dbReference type="SAM" id="MobiDB-lite"/>
    </source>
</evidence>
<dbReference type="PROSITE" id="PS51375">
    <property type="entry name" value="PPR"/>
    <property type="match status" value="3"/>
</dbReference>
<comment type="similarity">
    <text evidence="1">Belongs to the PPR family. P subfamily.</text>
</comment>
<dbReference type="Pfam" id="PF12854">
    <property type="entry name" value="PPR_1"/>
    <property type="match status" value="1"/>
</dbReference>
<dbReference type="PANTHER" id="PTHR47447">
    <property type="entry name" value="OS03G0856100 PROTEIN"/>
    <property type="match status" value="1"/>
</dbReference>
<dbReference type="GeneID" id="109711771"/>
<reference evidence="7" key="2">
    <citation type="submission" date="2025-08" db="UniProtKB">
        <authorList>
            <consortium name="RefSeq"/>
        </authorList>
    </citation>
    <scope>IDENTIFICATION</scope>
    <source>
        <tissue evidence="7">Leaf</tissue>
    </source>
</reference>
<feature type="repeat" description="PPR" evidence="4">
    <location>
        <begin position="220"/>
        <end position="254"/>
    </location>
</feature>
<evidence type="ECO:0000313" key="6">
    <source>
        <dbReference type="Proteomes" id="UP000515123"/>
    </source>
</evidence>
<feature type="repeat" description="PPR" evidence="4">
    <location>
        <begin position="325"/>
        <end position="359"/>
    </location>
</feature>